<proteinExistence type="predicted"/>
<evidence type="ECO:0000313" key="3">
    <source>
        <dbReference type="Proteomes" id="UP001476798"/>
    </source>
</evidence>
<keyword evidence="1" id="KW-0812">Transmembrane</keyword>
<sequence length="134" mass="14445">PLERGNSCRDSTDLPTGLLILGWLGVCCGGHSVLCSLFGIYEHGFWTKTGSAQGGLWWGPDFTPVLDSTTCTVKSWNTVCLASSLSHTPEHIQAKLLSTPRHIHLQGSQNGVIRGDKDSKSIKLTKAWALACPN</sequence>
<protein>
    <submittedName>
        <fullName evidence="2">Uncharacterized protein</fullName>
    </submittedName>
</protein>
<keyword evidence="3" id="KW-1185">Reference proteome</keyword>
<evidence type="ECO:0000313" key="2">
    <source>
        <dbReference type="EMBL" id="MEQ2159442.1"/>
    </source>
</evidence>
<reference evidence="2 3" key="1">
    <citation type="submission" date="2021-06" db="EMBL/GenBank/DDBJ databases">
        <authorList>
            <person name="Palmer J.M."/>
        </authorList>
    </citation>
    <scope>NUCLEOTIDE SEQUENCE [LARGE SCALE GENOMIC DNA]</scope>
    <source>
        <strain evidence="2 3">GA_2019</strain>
        <tissue evidence="2">Muscle</tissue>
    </source>
</reference>
<accession>A0ABV0MK67</accession>
<name>A0ABV0MK67_9TELE</name>
<feature type="transmembrane region" description="Helical" evidence="1">
    <location>
        <begin position="20"/>
        <end position="41"/>
    </location>
</feature>
<dbReference type="EMBL" id="JAHRIO010002393">
    <property type="protein sequence ID" value="MEQ2159442.1"/>
    <property type="molecule type" value="Genomic_DNA"/>
</dbReference>
<evidence type="ECO:0000256" key="1">
    <source>
        <dbReference type="SAM" id="Phobius"/>
    </source>
</evidence>
<keyword evidence="1" id="KW-1133">Transmembrane helix</keyword>
<organism evidence="2 3">
    <name type="scientific">Goodea atripinnis</name>
    <dbReference type="NCBI Taxonomy" id="208336"/>
    <lineage>
        <taxon>Eukaryota</taxon>
        <taxon>Metazoa</taxon>
        <taxon>Chordata</taxon>
        <taxon>Craniata</taxon>
        <taxon>Vertebrata</taxon>
        <taxon>Euteleostomi</taxon>
        <taxon>Actinopterygii</taxon>
        <taxon>Neopterygii</taxon>
        <taxon>Teleostei</taxon>
        <taxon>Neoteleostei</taxon>
        <taxon>Acanthomorphata</taxon>
        <taxon>Ovalentaria</taxon>
        <taxon>Atherinomorphae</taxon>
        <taxon>Cyprinodontiformes</taxon>
        <taxon>Goodeidae</taxon>
        <taxon>Goodea</taxon>
    </lineage>
</organism>
<feature type="non-terminal residue" evidence="2">
    <location>
        <position position="1"/>
    </location>
</feature>
<keyword evidence="1" id="KW-0472">Membrane</keyword>
<dbReference type="Proteomes" id="UP001476798">
    <property type="component" value="Unassembled WGS sequence"/>
</dbReference>
<gene>
    <name evidence="2" type="ORF">GOODEAATRI_022891</name>
</gene>
<comment type="caution">
    <text evidence="2">The sequence shown here is derived from an EMBL/GenBank/DDBJ whole genome shotgun (WGS) entry which is preliminary data.</text>
</comment>